<keyword evidence="3" id="KW-1185">Reference proteome</keyword>
<protein>
    <submittedName>
        <fullName evidence="2">Uncharacterized protein</fullName>
    </submittedName>
</protein>
<organism evidence="2 3">
    <name type="scientific">Salibacterium salarium</name>
    <dbReference type="NCBI Taxonomy" id="284579"/>
    <lineage>
        <taxon>Bacteria</taxon>
        <taxon>Bacillati</taxon>
        <taxon>Bacillota</taxon>
        <taxon>Bacilli</taxon>
        <taxon>Bacillales</taxon>
        <taxon>Bacillaceae</taxon>
    </lineage>
</organism>
<comment type="caution">
    <text evidence="2">The sequence shown here is derived from an EMBL/GenBank/DDBJ whole genome shotgun (WGS) entry which is preliminary data.</text>
</comment>
<reference evidence="2 3" key="1">
    <citation type="submission" date="2018-10" db="EMBL/GenBank/DDBJ databases">
        <title>Draft genome sequence of Bacillus salarius IM0101, isolated from a hypersaline soil in Inner Mongolia, China.</title>
        <authorList>
            <person name="Yamprayoonswat W."/>
            <person name="Boonvisut S."/>
            <person name="Jumpathong W."/>
            <person name="Sittihan S."/>
            <person name="Ruangsuj P."/>
            <person name="Wanthongcharoen S."/>
            <person name="Thongpramul N."/>
            <person name="Pimmason S."/>
            <person name="Yu B."/>
            <person name="Yasawong M."/>
        </authorList>
    </citation>
    <scope>NUCLEOTIDE SEQUENCE [LARGE SCALE GENOMIC DNA]</scope>
    <source>
        <strain evidence="2 3">IM0101</strain>
    </source>
</reference>
<evidence type="ECO:0000256" key="1">
    <source>
        <dbReference type="SAM" id="Phobius"/>
    </source>
</evidence>
<accession>A0A428N467</accession>
<dbReference type="EMBL" id="RBVX01000009">
    <property type="protein sequence ID" value="RSL33255.1"/>
    <property type="molecule type" value="Genomic_DNA"/>
</dbReference>
<keyword evidence="1" id="KW-1133">Transmembrane helix</keyword>
<dbReference type="Proteomes" id="UP000275076">
    <property type="component" value="Unassembled WGS sequence"/>
</dbReference>
<dbReference type="RefSeq" id="WP_125556012.1">
    <property type="nucleotide sequence ID" value="NZ_RBVX01000009.1"/>
</dbReference>
<proteinExistence type="predicted"/>
<keyword evidence="1" id="KW-0472">Membrane</keyword>
<dbReference type="AlphaFoldDB" id="A0A428N467"/>
<gene>
    <name evidence="2" type="ORF">D7Z54_11550</name>
</gene>
<keyword evidence="1" id="KW-0812">Transmembrane</keyword>
<sequence>MISKIKQLSTQEWAILILFIISIITLIATIEWANQGENDNALVNKVEEVEELEDNVLTYDWTSN</sequence>
<feature type="transmembrane region" description="Helical" evidence="1">
    <location>
        <begin position="12"/>
        <end position="33"/>
    </location>
</feature>
<evidence type="ECO:0000313" key="2">
    <source>
        <dbReference type="EMBL" id="RSL33255.1"/>
    </source>
</evidence>
<name>A0A428N467_9BACI</name>
<evidence type="ECO:0000313" key="3">
    <source>
        <dbReference type="Proteomes" id="UP000275076"/>
    </source>
</evidence>